<dbReference type="RefSeq" id="WP_364448326.1">
    <property type="nucleotide sequence ID" value="NZ_JBFARM010000003.1"/>
</dbReference>
<dbReference type="Proteomes" id="UP001552427">
    <property type="component" value="Unassembled WGS sequence"/>
</dbReference>
<comment type="caution">
    <text evidence="1">The sequence shown here is derived from an EMBL/GenBank/DDBJ whole genome shotgun (WGS) entry which is preliminary data.</text>
</comment>
<gene>
    <name evidence="1" type="ORF">AB0K40_12650</name>
</gene>
<dbReference type="EMBL" id="JBFARM010000003">
    <property type="protein sequence ID" value="MEV4286343.1"/>
    <property type="molecule type" value="Genomic_DNA"/>
</dbReference>
<evidence type="ECO:0000313" key="1">
    <source>
        <dbReference type="EMBL" id="MEV4286343.1"/>
    </source>
</evidence>
<name>A0ABV3H1C2_9ACTN</name>
<accession>A0ABV3H1C2</accession>
<evidence type="ECO:0000313" key="2">
    <source>
        <dbReference type="Proteomes" id="UP001552427"/>
    </source>
</evidence>
<organism evidence="1 2">
    <name type="scientific">Nonomuraea bangladeshensis</name>
    <dbReference type="NCBI Taxonomy" id="404385"/>
    <lineage>
        <taxon>Bacteria</taxon>
        <taxon>Bacillati</taxon>
        <taxon>Actinomycetota</taxon>
        <taxon>Actinomycetes</taxon>
        <taxon>Streptosporangiales</taxon>
        <taxon>Streptosporangiaceae</taxon>
        <taxon>Nonomuraea</taxon>
    </lineage>
</organism>
<protein>
    <submittedName>
        <fullName evidence="1">Uncharacterized protein</fullName>
    </submittedName>
</protein>
<reference evidence="1 2" key="1">
    <citation type="submission" date="2024-06" db="EMBL/GenBank/DDBJ databases">
        <title>The Natural Products Discovery Center: Release of the First 8490 Sequenced Strains for Exploring Actinobacteria Biosynthetic Diversity.</title>
        <authorList>
            <person name="Kalkreuter E."/>
            <person name="Kautsar S.A."/>
            <person name="Yang D."/>
            <person name="Bader C.D."/>
            <person name="Teijaro C.N."/>
            <person name="Fluegel L."/>
            <person name="Davis C.M."/>
            <person name="Simpson J.R."/>
            <person name="Lauterbach L."/>
            <person name="Steele A.D."/>
            <person name="Gui C."/>
            <person name="Meng S."/>
            <person name="Li G."/>
            <person name="Viehrig K."/>
            <person name="Ye F."/>
            <person name="Su P."/>
            <person name="Kiefer A.F."/>
            <person name="Nichols A."/>
            <person name="Cepeda A.J."/>
            <person name="Yan W."/>
            <person name="Fan B."/>
            <person name="Jiang Y."/>
            <person name="Adhikari A."/>
            <person name="Zheng C.-J."/>
            <person name="Schuster L."/>
            <person name="Cowan T.M."/>
            <person name="Smanski M.J."/>
            <person name="Chevrette M.G."/>
            <person name="De Carvalho L.P.S."/>
            <person name="Shen B."/>
        </authorList>
    </citation>
    <scope>NUCLEOTIDE SEQUENCE [LARGE SCALE GENOMIC DNA]</scope>
    <source>
        <strain evidence="1 2">NPDC049574</strain>
    </source>
</reference>
<proteinExistence type="predicted"/>
<keyword evidence="2" id="KW-1185">Reference proteome</keyword>
<sequence length="256" mass="28459">MTTGYADEPGPEPLHEWRRRGFTIAEARRWIDDGFSIGNAERWRASGVYTAADARSWRTAGATPYTVDLWLRAGMTPRDAVRWRELGYPPEEAADRHLAGERPHPRGRLWRLLHRGEQPGGALADEERSRSMRELLRAGIPAGRARAYVESGWTGAAAVEWAERDVEAGQAQVFRALGLSAREAGRVLASGQDALSLMTEFWRAGVPIDEVADWRAAGFTGEEAARMRAEGIGVEQAKVLRALTEDDEPRREGREA</sequence>